<feature type="domain" description="Sugar phosphate transporter" evidence="6">
    <location>
        <begin position="5"/>
        <end position="296"/>
    </location>
</feature>
<dbReference type="Pfam" id="PF04488">
    <property type="entry name" value="Gly_transf_sug"/>
    <property type="match status" value="1"/>
</dbReference>
<dbReference type="RefSeq" id="XP_038073653.1">
    <property type="nucleotide sequence ID" value="XM_038217725.1"/>
</dbReference>
<evidence type="ECO:0000259" key="7">
    <source>
        <dbReference type="Pfam" id="PF04230"/>
    </source>
</evidence>
<accession>A0A914BC80</accession>
<feature type="transmembrane region" description="Helical" evidence="5">
    <location>
        <begin position="47"/>
        <end position="68"/>
    </location>
</feature>
<keyword evidence="4 5" id="KW-0472">Membrane</keyword>
<feature type="transmembrane region" description="Helical" evidence="5">
    <location>
        <begin position="311"/>
        <end position="331"/>
    </location>
</feature>
<comment type="subcellular location">
    <subcellularLocation>
        <location evidence="1">Membrane</location>
        <topology evidence="1">Multi-pass membrane protein</topology>
    </subcellularLocation>
</comment>
<feature type="transmembrane region" description="Helical" evidence="5">
    <location>
        <begin position="264"/>
        <end position="290"/>
    </location>
</feature>
<dbReference type="Gene3D" id="3.90.550.20">
    <property type="match status" value="1"/>
</dbReference>
<dbReference type="SUPFAM" id="SSF103481">
    <property type="entry name" value="Multidrug resistance efflux transporter EmrE"/>
    <property type="match status" value="1"/>
</dbReference>
<dbReference type="InterPro" id="IPR007577">
    <property type="entry name" value="GlycoTrfase_DXD_sugar-bd_CS"/>
</dbReference>
<evidence type="ECO:0000256" key="2">
    <source>
        <dbReference type="ARBA" id="ARBA00022692"/>
    </source>
</evidence>
<sequence length="1154" mass="130259">MDSVVVFVAVWWIANMVATIASKKALSGIEPDAINSLTSWTPALKDLRWIELTMLQHLMGVLLANTWLLVVRGKSAFPVSSINPKHMLLAVIGNVVGNLATNASFAAVSSSLTQVIKSCEPIFTFVFTLLFYKNSVNLTRHVLFSIIAMVVGTCLFISGEVSYNIWGIGAAVISNIAFPIRNIYLKMLGESWEGPLQKYAAISNFSVLILLPFAMMSMSSLGKLPQVESCTSATFHFIYNAASITVLQAYSPVVHALLNLMKRMFVILANMFVFSTPFTFWTVTGLLVILIGHYIYQGGRIPMKMIKMRQYFSLTILVFGVTSFCWFLGFFQPVALVSHLHMRHAQGTAKHFVTTAWVYERPIPYNIVDNIDAFSRTNPGATVQVFCGSSQCLKAVQDLDNTGVTGKFLVLPEIFKKTSLERWLVRHPIHKILTGVDFEDHVYEAVRLALLWHHGGIHFDPLIKLSEFTAPADQEAWVSIETNLTKTITHGILSVSQFPAHSGFIANLTKAFCRHYTRNITNAKPGSLQKFDFQAVVSDMYSQSCMSGVPNCPTGLANDLERISVVDARRRHFGTLTYARRVSGSETANLGDQIQGFPGIQFLPFVDRFVDRDNFDESRKDNHTRMFLNAWYGYHMMTWPPPPNIEPILLSLHIHRIVKPLFTTQAKYLQARAPIGCRDTSTLEFLRQINVDAFFSGCLTLLIKTPNVQKRHSGEIFLVDVKKDFVALLPSDIQKRAIRITHRGIGHGKSTIKERFKAAYNLIDRYSRAHVVITQRVHCALPCVAMGTPVIFLNSDHMPGGNAARAIVSPRVTGLTPLFHTIDAYNMSEKSIEQWLRDFNWTKPPLNPDVSLRMRLRATDWNVIRQDQVMYDGARKFGLLPLSVPGEDMAAQLVLHLIINSTSNHTSLNWPKWRTIESIFYHYPHARVIIHSDSLQPGQFDVLTEAGYTIEVQTLRTSIDTALFKNKTDVQNLQRYGSGLNKDVFAKLAVLFNWGGVYIDADVILLRKLNNWMTNALVWGSEEQNAFDLSFMKFERGHPFLENALLKSLEWQASPPDEHGSAFRAFLFQTWSDYFKRSVKVLRHKATFKQFNAQNAEECLKSSSEPVFESNMKRVQRGVYFAKVTGLTNLGKLRNGTICKYLFNSFCVLCNNVY</sequence>
<name>A0A914BC80_PATMI</name>
<dbReference type="InterPro" id="IPR050186">
    <property type="entry name" value="TPT_transporter"/>
</dbReference>
<dbReference type="OMA" id="QFLPFMD"/>
<dbReference type="RefSeq" id="XP_038073654.1">
    <property type="nucleotide sequence ID" value="XM_038217726.1"/>
</dbReference>
<dbReference type="InterPro" id="IPR007345">
    <property type="entry name" value="Polysacch_pyruvyl_Trfase"/>
</dbReference>
<evidence type="ECO:0008006" key="10">
    <source>
        <dbReference type="Google" id="ProtNLM"/>
    </source>
</evidence>
<evidence type="ECO:0000256" key="1">
    <source>
        <dbReference type="ARBA" id="ARBA00004141"/>
    </source>
</evidence>
<dbReference type="EnsemblMetazoa" id="XM_038217725.1">
    <property type="protein sequence ID" value="XP_038073653.1"/>
    <property type="gene ID" value="LOC119741820"/>
</dbReference>
<dbReference type="InterPro" id="IPR004853">
    <property type="entry name" value="Sugar_P_trans_dom"/>
</dbReference>
<feature type="transmembrane region" description="Helical" evidence="5">
    <location>
        <begin position="196"/>
        <end position="215"/>
    </location>
</feature>
<dbReference type="GeneID" id="119741820"/>
<protein>
    <recommendedName>
        <fullName evidence="10">Sugar phosphate transporter domain-containing protein</fullName>
    </recommendedName>
</protein>
<keyword evidence="2 5" id="KW-0812">Transmembrane</keyword>
<dbReference type="EnsemblMetazoa" id="XM_038217726.1">
    <property type="protein sequence ID" value="XP_038073654.1"/>
    <property type="gene ID" value="LOC119741820"/>
</dbReference>
<dbReference type="OrthoDB" id="409543at2759"/>
<keyword evidence="9" id="KW-1185">Reference proteome</keyword>
<dbReference type="AlphaFoldDB" id="A0A914BC80"/>
<evidence type="ECO:0000313" key="8">
    <source>
        <dbReference type="EnsemblMetazoa" id="XP_038073654.1"/>
    </source>
</evidence>
<feature type="domain" description="Polysaccharide pyruvyl transferase" evidence="7">
    <location>
        <begin position="667"/>
        <end position="797"/>
    </location>
</feature>
<evidence type="ECO:0000256" key="3">
    <source>
        <dbReference type="ARBA" id="ARBA00022989"/>
    </source>
</evidence>
<keyword evidence="3 5" id="KW-1133">Transmembrane helix</keyword>
<dbReference type="InterPro" id="IPR037185">
    <property type="entry name" value="EmrE-like"/>
</dbReference>
<dbReference type="GO" id="GO:0016020">
    <property type="term" value="C:membrane"/>
    <property type="evidence" value="ECO:0007669"/>
    <property type="project" value="UniProtKB-SubCell"/>
</dbReference>
<organism evidence="8 9">
    <name type="scientific">Patiria miniata</name>
    <name type="common">Bat star</name>
    <name type="synonym">Asterina miniata</name>
    <dbReference type="NCBI Taxonomy" id="46514"/>
    <lineage>
        <taxon>Eukaryota</taxon>
        <taxon>Metazoa</taxon>
        <taxon>Echinodermata</taxon>
        <taxon>Eleutherozoa</taxon>
        <taxon>Asterozoa</taxon>
        <taxon>Asteroidea</taxon>
        <taxon>Valvatacea</taxon>
        <taxon>Valvatida</taxon>
        <taxon>Asterinidae</taxon>
        <taxon>Patiria</taxon>
    </lineage>
</organism>
<feature type="transmembrane region" description="Helical" evidence="5">
    <location>
        <begin position="165"/>
        <end position="184"/>
    </location>
</feature>
<proteinExistence type="predicted"/>
<reference evidence="8" key="1">
    <citation type="submission" date="2022-11" db="UniProtKB">
        <authorList>
            <consortium name="EnsemblMetazoa"/>
        </authorList>
    </citation>
    <scope>IDENTIFICATION</scope>
</reference>
<dbReference type="Pfam" id="PF03151">
    <property type="entry name" value="TPT"/>
    <property type="match status" value="1"/>
</dbReference>
<dbReference type="PANTHER" id="PTHR11132">
    <property type="entry name" value="SOLUTE CARRIER FAMILY 35"/>
    <property type="match status" value="1"/>
</dbReference>
<feature type="transmembrane region" description="Helical" evidence="5">
    <location>
        <begin position="88"/>
        <end position="108"/>
    </location>
</feature>
<evidence type="ECO:0000259" key="6">
    <source>
        <dbReference type="Pfam" id="PF03151"/>
    </source>
</evidence>
<evidence type="ECO:0000256" key="4">
    <source>
        <dbReference type="ARBA" id="ARBA00023136"/>
    </source>
</evidence>
<evidence type="ECO:0000256" key="5">
    <source>
        <dbReference type="SAM" id="Phobius"/>
    </source>
</evidence>
<dbReference type="SUPFAM" id="SSF53448">
    <property type="entry name" value="Nucleotide-diphospho-sugar transferases"/>
    <property type="match status" value="1"/>
</dbReference>
<feature type="transmembrane region" description="Helical" evidence="5">
    <location>
        <begin position="141"/>
        <end position="159"/>
    </location>
</feature>
<dbReference type="Proteomes" id="UP000887568">
    <property type="component" value="Unplaced"/>
</dbReference>
<dbReference type="InterPro" id="IPR029044">
    <property type="entry name" value="Nucleotide-diphossugar_trans"/>
</dbReference>
<evidence type="ECO:0000313" key="9">
    <source>
        <dbReference type="Proteomes" id="UP000887568"/>
    </source>
</evidence>
<dbReference type="Pfam" id="PF04230">
    <property type="entry name" value="PS_pyruv_trans"/>
    <property type="match status" value="1"/>
</dbReference>